<sequence>MALIFGHSQVKYMHQYLKSEDIITLSYSGFTTVDLCEEESIFERYPEKCPPGELPPGELPPYFKGGGEVPPPIKSVGAENCPPVRI</sequence>
<protein>
    <submittedName>
        <fullName evidence="1">Uncharacterized protein</fullName>
    </submittedName>
</protein>
<organism evidence="1 2">
    <name type="scientific">Dreissena polymorpha</name>
    <name type="common">Zebra mussel</name>
    <name type="synonym">Mytilus polymorpha</name>
    <dbReference type="NCBI Taxonomy" id="45954"/>
    <lineage>
        <taxon>Eukaryota</taxon>
        <taxon>Metazoa</taxon>
        <taxon>Spiralia</taxon>
        <taxon>Lophotrochozoa</taxon>
        <taxon>Mollusca</taxon>
        <taxon>Bivalvia</taxon>
        <taxon>Autobranchia</taxon>
        <taxon>Heteroconchia</taxon>
        <taxon>Euheterodonta</taxon>
        <taxon>Imparidentia</taxon>
        <taxon>Neoheterodontei</taxon>
        <taxon>Myida</taxon>
        <taxon>Dreissenoidea</taxon>
        <taxon>Dreissenidae</taxon>
        <taxon>Dreissena</taxon>
    </lineage>
</organism>
<keyword evidence="2" id="KW-1185">Reference proteome</keyword>
<name>A0A9D3Z1Y3_DREPO</name>
<comment type="caution">
    <text evidence="1">The sequence shown here is derived from an EMBL/GenBank/DDBJ whole genome shotgun (WGS) entry which is preliminary data.</text>
</comment>
<gene>
    <name evidence="1" type="ORF">DPMN_068281</name>
</gene>
<accession>A0A9D3Z1Y3</accession>
<proteinExistence type="predicted"/>
<reference evidence="1" key="2">
    <citation type="submission" date="2020-11" db="EMBL/GenBank/DDBJ databases">
        <authorList>
            <person name="McCartney M.A."/>
            <person name="Auch B."/>
            <person name="Kono T."/>
            <person name="Mallez S."/>
            <person name="Becker A."/>
            <person name="Gohl D.M."/>
            <person name="Silverstein K.A.T."/>
            <person name="Koren S."/>
            <person name="Bechman K.B."/>
            <person name="Herman A."/>
            <person name="Abrahante J.E."/>
            <person name="Garbe J."/>
        </authorList>
    </citation>
    <scope>NUCLEOTIDE SEQUENCE</scope>
    <source>
        <strain evidence="1">Duluth1</strain>
        <tissue evidence="1">Whole animal</tissue>
    </source>
</reference>
<dbReference type="EMBL" id="JAIWYP010000014">
    <property type="protein sequence ID" value="KAH3708822.1"/>
    <property type="molecule type" value="Genomic_DNA"/>
</dbReference>
<dbReference type="AlphaFoldDB" id="A0A9D3Z1Y3"/>
<evidence type="ECO:0000313" key="1">
    <source>
        <dbReference type="EMBL" id="KAH3708822.1"/>
    </source>
</evidence>
<dbReference type="Proteomes" id="UP000828390">
    <property type="component" value="Unassembled WGS sequence"/>
</dbReference>
<reference evidence="1" key="1">
    <citation type="journal article" date="2019" name="bioRxiv">
        <title>The Genome of the Zebra Mussel, Dreissena polymorpha: A Resource for Invasive Species Research.</title>
        <authorList>
            <person name="McCartney M.A."/>
            <person name="Auch B."/>
            <person name="Kono T."/>
            <person name="Mallez S."/>
            <person name="Zhang Y."/>
            <person name="Obille A."/>
            <person name="Becker A."/>
            <person name="Abrahante J.E."/>
            <person name="Garbe J."/>
            <person name="Badalamenti J.P."/>
            <person name="Herman A."/>
            <person name="Mangelson H."/>
            <person name="Liachko I."/>
            <person name="Sullivan S."/>
            <person name="Sone E.D."/>
            <person name="Koren S."/>
            <person name="Silverstein K.A.T."/>
            <person name="Beckman K.B."/>
            <person name="Gohl D.M."/>
        </authorList>
    </citation>
    <scope>NUCLEOTIDE SEQUENCE</scope>
    <source>
        <strain evidence="1">Duluth1</strain>
        <tissue evidence="1">Whole animal</tissue>
    </source>
</reference>
<evidence type="ECO:0000313" key="2">
    <source>
        <dbReference type="Proteomes" id="UP000828390"/>
    </source>
</evidence>